<dbReference type="SUPFAM" id="SSF52540">
    <property type="entry name" value="P-loop containing nucleoside triphosphate hydrolases"/>
    <property type="match status" value="1"/>
</dbReference>
<keyword evidence="5 7" id="KW-0460">Magnesium</keyword>
<evidence type="ECO:0000256" key="7">
    <source>
        <dbReference type="HAMAP-Rule" id="MF_00027"/>
    </source>
</evidence>
<dbReference type="HAMAP" id="MF_00027">
    <property type="entry name" value="CobB_CbiA"/>
    <property type="match status" value="1"/>
</dbReference>
<dbReference type="Gene3D" id="3.40.50.300">
    <property type="entry name" value="P-loop containing nucleotide triphosphate hydrolases"/>
    <property type="match status" value="1"/>
</dbReference>
<protein>
    <recommendedName>
        <fullName evidence="7">Hydrogenobyrinate a,c-diamide synthase</fullName>
        <ecNumber evidence="7">6.3.5.9</ecNumber>
    </recommendedName>
    <alternativeName>
        <fullName evidence="7">Hydrogenobyrinic acid a,c-diamide synthase</fullName>
    </alternativeName>
</protein>
<dbReference type="PANTHER" id="PTHR43873:SF1">
    <property type="entry name" value="COBYRINATE A,C-DIAMIDE SYNTHASE"/>
    <property type="match status" value="1"/>
</dbReference>
<dbReference type="InterPro" id="IPR004484">
    <property type="entry name" value="CbiA/CobB_synth"/>
</dbReference>
<dbReference type="EC" id="6.3.5.9" evidence="7"/>
<feature type="site" description="Increases nucleophilicity of active site Cys" evidence="7">
    <location>
        <position position="425"/>
    </location>
</feature>
<keyword evidence="11" id="KW-1185">Reference proteome</keyword>
<dbReference type="NCBIfam" id="NF002204">
    <property type="entry name" value="PRK01077.1"/>
    <property type="match status" value="1"/>
</dbReference>
<comment type="domain">
    <text evidence="7">Comprises of two domains. The C-terminal domain contains the binding site for glutamine and catalyzes the hydrolysis of this substrate to glutamate and ammonia. The N-terminal domain is anticipated to bind ATP and hydrogenobyrinate and catalyzes the ultimate synthesis of the diamide product. The ammonia produced via the glutaminase domain is probably translocated to the adjacent domain via a molecular tunnel, where it reacts with an activated intermediate.</text>
</comment>
<evidence type="ECO:0000256" key="2">
    <source>
        <dbReference type="ARBA" id="ARBA00022598"/>
    </source>
</evidence>
<dbReference type="CDD" id="cd05388">
    <property type="entry name" value="CobB_N"/>
    <property type="match status" value="1"/>
</dbReference>
<evidence type="ECO:0000259" key="9">
    <source>
        <dbReference type="Pfam" id="PF07685"/>
    </source>
</evidence>
<dbReference type="InterPro" id="IPR027417">
    <property type="entry name" value="P-loop_NTPase"/>
</dbReference>
<reference evidence="11" key="1">
    <citation type="journal article" date="2019" name="Int. J. Syst. Evol. Microbiol.">
        <title>The Global Catalogue of Microorganisms (GCM) 10K type strain sequencing project: providing services to taxonomists for standard genome sequencing and annotation.</title>
        <authorList>
            <consortium name="The Broad Institute Genomics Platform"/>
            <consortium name="The Broad Institute Genome Sequencing Center for Infectious Disease"/>
            <person name="Wu L."/>
            <person name="Ma J."/>
        </authorList>
    </citation>
    <scope>NUCLEOTIDE SEQUENCE [LARGE SCALE GENOMIC DNA]</scope>
    <source>
        <strain evidence="11">CCUG 49560</strain>
    </source>
</reference>
<comment type="cofactor">
    <cofactor evidence="1 7">
        <name>Mg(2+)</name>
        <dbReference type="ChEBI" id="CHEBI:18420"/>
    </cofactor>
</comment>
<comment type="catalytic activity">
    <reaction evidence="7">
        <text>hydrogenobyrinate + 2 L-glutamine + 2 ATP + 2 H2O = hydrogenobyrinate a,c-diamide + 2 L-glutamate + 2 ADP + 2 phosphate + 2 H(+)</text>
        <dbReference type="Rhea" id="RHEA:12544"/>
        <dbReference type="ChEBI" id="CHEBI:15377"/>
        <dbReference type="ChEBI" id="CHEBI:15378"/>
        <dbReference type="ChEBI" id="CHEBI:29985"/>
        <dbReference type="ChEBI" id="CHEBI:30616"/>
        <dbReference type="ChEBI" id="CHEBI:43474"/>
        <dbReference type="ChEBI" id="CHEBI:58359"/>
        <dbReference type="ChEBI" id="CHEBI:77873"/>
        <dbReference type="ChEBI" id="CHEBI:77874"/>
        <dbReference type="ChEBI" id="CHEBI:456216"/>
        <dbReference type="EC" id="6.3.5.9"/>
    </reaction>
</comment>
<feature type="domain" description="CobB/CobQ-like glutamine amidotransferase" evidence="9">
    <location>
        <begin position="255"/>
        <end position="430"/>
    </location>
</feature>
<comment type="caution">
    <text evidence="10">The sequence shown here is derived from an EMBL/GenBank/DDBJ whole genome shotgun (WGS) entry which is preliminary data.</text>
</comment>
<keyword evidence="6 7" id="KW-0315">Glutamine amidotransferase</keyword>
<dbReference type="NCBIfam" id="TIGR00379">
    <property type="entry name" value="cobB"/>
    <property type="match status" value="1"/>
</dbReference>
<keyword evidence="7" id="KW-0169">Cobalamin biosynthesis</keyword>
<dbReference type="Gene3D" id="3.40.50.880">
    <property type="match status" value="1"/>
</dbReference>
<dbReference type="Pfam" id="PF01656">
    <property type="entry name" value="CbiA"/>
    <property type="match status" value="1"/>
</dbReference>
<dbReference type="RefSeq" id="WP_262841675.1">
    <property type="nucleotide sequence ID" value="NZ_JANZYP010000006.1"/>
</dbReference>
<evidence type="ECO:0000256" key="1">
    <source>
        <dbReference type="ARBA" id="ARBA00001946"/>
    </source>
</evidence>
<organism evidence="10 11">
    <name type="scientific">Sphaerisporangium corydalis</name>
    <dbReference type="NCBI Taxonomy" id="1441875"/>
    <lineage>
        <taxon>Bacteria</taxon>
        <taxon>Bacillati</taxon>
        <taxon>Actinomycetota</taxon>
        <taxon>Actinomycetes</taxon>
        <taxon>Streptosporangiales</taxon>
        <taxon>Streptosporangiaceae</taxon>
        <taxon>Sphaerisporangium</taxon>
    </lineage>
</organism>
<dbReference type="CDD" id="cd03130">
    <property type="entry name" value="GATase1_CobB"/>
    <property type="match status" value="1"/>
</dbReference>
<dbReference type="SUPFAM" id="SSF52317">
    <property type="entry name" value="Class I glutamine amidotransferase-like"/>
    <property type="match status" value="1"/>
</dbReference>
<comment type="similarity">
    <text evidence="7">Belongs to the CobB/CbiA family.</text>
</comment>
<dbReference type="PANTHER" id="PTHR43873">
    <property type="entry name" value="COBYRINATE A,C-DIAMIDE SYNTHASE"/>
    <property type="match status" value="1"/>
</dbReference>
<comment type="pathway">
    <text evidence="7">Cofactor biosynthesis; adenosylcobalamin biosynthesis; cob(II)yrinate a,c-diamide from precorrin-2 (aerobic route): step 9/10.</text>
</comment>
<dbReference type="Proteomes" id="UP001595891">
    <property type="component" value="Unassembled WGS sequence"/>
</dbReference>
<keyword evidence="4 7" id="KW-0067">ATP-binding</keyword>
<sequence length="444" mass="46124">MTDLPRLVIAAPSSGSGKTTVATGLMAALTAKGLVVSPHKVGPDYIDPGYHALAAGRPGRNLDPWLVGERLVTPLLLHGAEGAGIAVIEGVMGLYDGAAQGGDLASTAHVARLLDAPVVLVVDVSGQGRSVAALVHGFMSYDTRVRIGGVILNRVGSPRHERICREALDDMGIAVFGAIPRTAGAATPSRHLGLVPPAERRAEAVAAVAELGDLVAGTCDLEGLIRLARTAPRLPGPTWNPHEAVGEPVGTDVVVAVAGGKAFTFGYAEQAELIEAAGATVATFDPLADESLPEGTRAVVLPGGFPEVYAAELSANEPLRRAVAAFGGPIAAECAGLLYLCRELDGRPMCGVLDATAAMTSTLTLGYRDAVAVRDSLLTREGERHHGHEFHRTRVTLTGDADPLYRWRGGADGYGGPSLTASYLHLHWAGEPHLATRLVSHARL</sequence>
<dbReference type="InterPro" id="IPR002586">
    <property type="entry name" value="CobQ/CobB/MinD/ParA_Nub-bd_dom"/>
</dbReference>
<proteinExistence type="inferred from homology"/>
<evidence type="ECO:0000259" key="8">
    <source>
        <dbReference type="Pfam" id="PF01656"/>
    </source>
</evidence>
<dbReference type="InterPro" id="IPR029062">
    <property type="entry name" value="Class_I_gatase-like"/>
</dbReference>
<dbReference type="InterPro" id="IPR011698">
    <property type="entry name" value="GATase_3"/>
</dbReference>
<dbReference type="EMBL" id="JBHSFN010000004">
    <property type="protein sequence ID" value="MFC4586075.1"/>
    <property type="molecule type" value="Genomic_DNA"/>
</dbReference>
<keyword evidence="2 7" id="KW-0436">Ligase</keyword>
<evidence type="ECO:0000313" key="11">
    <source>
        <dbReference type="Proteomes" id="UP001595891"/>
    </source>
</evidence>
<comment type="miscellaneous">
    <text evidence="7">The a and c carboxylates of hydrogenobyrinate are activated for nucleophilic attack via formation of a phosphorylated intermediate by ATP. CobB catalyzes first the amidation of the c-carboxylate, and then that of the a-carboxylate.</text>
</comment>
<dbReference type="Pfam" id="PF07685">
    <property type="entry name" value="GATase_3"/>
    <property type="match status" value="1"/>
</dbReference>
<feature type="domain" description="CobQ/CobB/MinD/ParA nucleotide binding" evidence="8">
    <location>
        <begin position="7"/>
        <end position="191"/>
    </location>
</feature>
<evidence type="ECO:0000313" key="10">
    <source>
        <dbReference type="EMBL" id="MFC4586075.1"/>
    </source>
</evidence>
<evidence type="ECO:0000256" key="3">
    <source>
        <dbReference type="ARBA" id="ARBA00022741"/>
    </source>
</evidence>
<accession>A0ABV9EB00</accession>
<keyword evidence="3 7" id="KW-0547">Nucleotide-binding</keyword>
<gene>
    <name evidence="7" type="primary">cobB</name>
    <name evidence="10" type="ORF">ACFO8L_08325</name>
</gene>
<comment type="function">
    <text evidence="7">Catalyzes the ATP-dependent amidation of the two carboxylate groups at positions a and c of hydrogenobyrinate, using either L-glutamine or ammonia as the nitrogen source.</text>
</comment>
<name>A0ABV9EB00_9ACTN</name>
<evidence type="ECO:0000256" key="6">
    <source>
        <dbReference type="ARBA" id="ARBA00022962"/>
    </source>
</evidence>
<evidence type="ECO:0000256" key="4">
    <source>
        <dbReference type="ARBA" id="ARBA00022840"/>
    </source>
</evidence>
<feature type="active site" description="Nucleophile" evidence="7">
    <location>
        <position position="334"/>
    </location>
</feature>
<dbReference type="PROSITE" id="PS51274">
    <property type="entry name" value="GATASE_COBBQ"/>
    <property type="match status" value="1"/>
</dbReference>
<evidence type="ECO:0000256" key="5">
    <source>
        <dbReference type="ARBA" id="ARBA00022842"/>
    </source>
</evidence>